<dbReference type="PANTHER" id="PTHR33050:SF7">
    <property type="entry name" value="RIBONUCLEASE H"/>
    <property type="match status" value="1"/>
</dbReference>
<evidence type="ECO:0000259" key="2">
    <source>
        <dbReference type="PROSITE" id="PS50878"/>
    </source>
</evidence>
<name>A0A812SWZ9_9DINO</name>
<keyword evidence="1" id="KW-0233">DNA recombination</keyword>
<dbReference type="InterPro" id="IPR043502">
    <property type="entry name" value="DNA/RNA_pol_sf"/>
</dbReference>
<dbReference type="GO" id="GO:0006310">
    <property type="term" value="P:DNA recombination"/>
    <property type="evidence" value="ECO:0007669"/>
    <property type="project" value="UniProtKB-KW"/>
</dbReference>
<dbReference type="PROSITE" id="PS50878">
    <property type="entry name" value="RT_POL"/>
    <property type="match status" value="1"/>
</dbReference>
<dbReference type="Pfam" id="PF00078">
    <property type="entry name" value="RVT_1"/>
    <property type="match status" value="1"/>
</dbReference>
<dbReference type="Gene3D" id="3.10.10.10">
    <property type="entry name" value="HIV Type 1 Reverse Transcriptase, subunit A, domain 1"/>
    <property type="match status" value="1"/>
</dbReference>
<dbReference type="GO" id="GO:0003677">
    <property type="term" value="F:DNA binding"/>
    <property type="evidence" value="ECO:0007669"/>
    <property type="project" value="InterPro"/>
</dbReference>
<dbReference type="OrthoDB" id="7462124at2759"/>
<protein>
    <recommendedName>
        <fullName evidence="2">Reverse transcriptase domain-containing protein</fullName>
    </recommendedName>
</protein>
<feature type="domain" description="Reverse transcriptase" evidence="2">
    <location>
        <begin position="225"/>
        <end position="448"/>
    </location>
</feature>
<reference evidence="3" key="1">
    <citation type="submission" date="2021-02" db="EMBL/GenBank/DDBJ databases">
        <authorList>
            <person name="Dougan E. K."/>
            <person name="Rhodes N."/>
            <person name="Thang M."/>
            <person name="Chan C."/>
        </authorList>
    </citation>
    <scope>NUCLEOTIDE SEQUENCE</scope>
</reference>
<accession>A0A812SWZ9</accession>
<sequence length="1051" mass="117573">MTCQDLNSGTNGWCWLMREMRTMLWPRQTPMSAENSSPCISGNAGKGSWEEASLWASVQSTRDGEGGQPYDQLPEFNVWLWSWENAAILGVKVDGRIRCTEGGTPSCEEFGLRWFLLLRTCPAQRRFGKLRALGGDVEDQSAGALASYDPEGVSIPGDGWKPVDLGDLWGTDGGENVGDYVQRQLLPADEARSRLKSCGLVRPYSDPKLRDPKTYGEFVRRLLRANIVEIGLEPGSEEIGIFFVSKKNGRLRLIIDARKSNCHFADPAHVQLVTGDGLGNIEVEEGVDLIICSADLKDAFYHLALPEALRPLFTLPGVDGRHLRGLTVGGQLAKPGVRYYPRLAVVPMGWSWALYICQKVHERLAQQAGLVDSDRLVDRRPAPSAQAMHAQYVDNLVVIGHDQEKVLGMYQRAVKVLKDSGLEVHEEEVNEQGATVLGWEFTRDGVFRPSRRRAWKTRLAIRALLARGRSSARQLEKVIGHCTFISLARRESLSVFGEVYRLIRRNYSHDKEVPMPRLVRAELQKWDGLLPLIYRRLGAKWSSTVHAVDASEWGLGVTTSHFEPEEAKSLGKYSERWRFKESLSSHARAQVFFDRETQSAEGEGLMVVQDSDVNASTSFVPPVPFSAVSRKWVTVGRHRWRRPITLPVGEVGGSQVLQNKSRRGAMVIYRDLGRADSQPMSKRPRTGSRPKAAAAEVLSVAAEEMRGACQEASRKEVKRRRKCARARLSRADPNKTILEQAAVSAPCRARYKMLWETIRPKIEKSNGLLKDKAEVENVVCNHLEEMYMDGDDLATGRYLVAAIMYFCVALKVCGLQGLPRIRQSLNGWQKLAPAKSRLPIPFEVVALISTWAIKSGHIQIALLILLSFMLYLRPSEGLKLRCQDVVRPTRKKGAFSMWTFILHPYEEGVPSKTQEFDESLQLDLAYHKEMGAALWRALNLQARAPGDKVFSVTTSEVNELLASARDALNLGPLGVLHMYRLRHGGASHDYANGLRDLASVQARGRWQAARSVRRYQKGARLAQLFASLKDAVQHECLMATDGLDALLRSLR</sequence>
<dbReference type="Gene3D" id="1.10.443.10">
    <property type="entry name" value="Intergrase catalytic core"/>
    <property type="match status" value="1"/>
</dbReference>
<dbReference type="GO" id="GO:0015074">
    <property type="term" value="P:DNA integration"/>
    <property type="evidence" value="ECO:0007669"/>
    <property type="project" value="InterPro"/>
</dbReference>
<dbReference type="EMBL" id="CAJNDS010002486">
    <property type="protein sequence ID" value="CAE7494977.1"/>
    <property type="molecule type" value="Genomic_DNA"/>
</dbReference>
<dbReference type="InterPro" id="IPR000477">
    <property type="entry name" value="RT_dom"/>
</dbReference>
<dbReference type="PANTHER" id="PTHR33050">
    <property type="entry name" value="REVERSE TRANSCRIPTASE DOMAIN-CONTAINING PROTEIN"/>
    <property type="match status" value="1"/>
</dbReference>
<organism evidence="3 4">
    <name type="scientific">Symbiodinium natans</name>
    <dbReference type="NCBI Taxonomy" id="878477"/>
    <lineage>
        <taxon>Eukaryota</taxon>
        <taxon>Sar</taxon>
        <taxon>Alveolata</taxon>
        <taxon>Dinophyceae</taxon>
        <taxon>Suessiales</taxon>
        <taxon>Symbiodiniaceae</taxon>
        <taxon>Symbiodinium</taxon>
    </lineage>
</organism>
<dbReference type="InterPro" id="IPR013762">
    <property type="entry name" value="Integrase-like_cat_sf"/>
</dbReference>
<dbReference type="AlphaFoldDB" id="A0A812SWZ9"/>
<gene>
    <name evidence="3" type="ORF">SNAT2548_LOCUS27728</name>
</gene>
<comment type="caution">
    <text evidence="3">The sequence shown here is derived from an EMBL/GenBank/DDBJ whole genome shotgun (WGS) entry which is preliminary data.</text>
</comment>
<dbReference type="SUPFAM" id="SSF56672">
    <property type="entry name" value="DNA/RNA polymerases"/>
    <property type="match status" value="1"/>
</dbReference>
<dbReference type="InterPro" id="IPR052055">
    <property type="entry name" value="Hepadnavirus_pol/RT"/>
</dbReference>
<keyword evidence="4" id="KW-1185">Reference proteome</keyword>
<dbReference type="Proteomes" id="UP000604046">
    <property type="component" value="Unassembled WGS sequence"/>
</dbReference>
<dbReference type="InterPro" id="IPR011010">
    <property type="entry name" value="DNA_brk_join_enz"/>
</dbReference>
<evidence type="ECO:0000256" key="1">
    <source>
        <dbReference type="ARBA" id="ARBA00023172"/>
    </source>
</evidence>
<dbReference type="SUPFAM" id="SSF56349">
    <property type="entry name" value="DNA breaking-rejoining enzymes"/>
    <property type="match status" value="1"/>
</dbReference>
<evidence type="ECO:0000313" key="4">
    <source>
        <dbReference type="Proteomes" id="UP000604046"/>
    </source>
</evidence>
<evidence type="ECO:0000313" key="3">
    <source>
        <dbReference type="EMBL" id="CAE7494977.1"/>
    </source>
</evidence>
<dbReference type="InterPro" id="IPR043128">
    <property type="entry name" value="Rev_trsase/Diguanyl_cyclase"/>
</dbReference>
<dbReference type="Gene3D" id="3.30.70.270">
    <property type="match status" value="1"/>
</dbReference>
<proteinExistence type="predicted"/>